<dbReference type="GO" id="GO:0016020">
    <property type="term" value="C:membrane"/>
    <property type="evidence" value="ECO:0007669"/>
    <property type="project" value="UniProtKB-SubCell"/>
</dbReference>
<keyword evidence="7 9" id="KW-0408">Iron</keyword>
<keyword evidence="5 9" id="KW-0479">Metal-binding</keyword>
<protein>
    <submittedName>
        <fullName evidence="11">Phenylalanine N-monooxygenase-like protein</fullName>
    </submittedName>
</protein>
<dbReference type="Gene3D" id="1.10.630.10">
    <property type="entry name" value="Cytochrome P450"/>
    <property type="match status" value="1"/>
</dbReference>
<dbReference type="SUPFAM" id="SSF48264">
    <property type="entry name" value="Cytochrome P450"/>
    <property type="match status" value="1"/>
</dbReference>
<keyword evidence="8 10" id="KW-0503">Monooxygenase</keyword>
<evidence type="ECO:0000256" key="2">
    <source>
        <dbReference type="ARBA" id="ARBA00004167"/>
    </source>
</evidence>
<evidence type="ECO:0000256" key="6">
    <source>
        <dbReference type="ARBA" id="ARBA00023002"/>
    </source>
</evidence>
<organism evidence="11 12">
    <name type="scientific">Perilla frutescens var. hirtella</name>
    <name type="common">Perilla citriodora</name>
    <name type="synonym">Perilla setoyensis</name>
    <dbReference type="NCBI Taxonomy" id="608512"/>
    <lineage>
        <taxon>Eukaryota</taxon>
        <taxon>Viridiplantae</taxon>
        <taxon>Streptophyta</taxon>
        <taxon>Embryophyta</taxon>
        <taxon>Tracheophyta</taxon>
        <taxon>Spermatophyta</taxon>
        <taxon>Magnoliopsida</taxon>
        <taxon>eudicotyledons</taxon>
        <taxon>Gunneridae</taxon>
        <taxon>Pentapetalae</taxon>
        <taxon>asterids</taxon>
        <taxon>lamiids</taxon>
        <taxon>Lamiales</taxon>
        <taxon>Lamiaceae</taxon>
        <taxon>Nepetoideae</taxon>
        <taxon>Elsholtzieae</taxon>
        <taxon>Perilla</taxon>
    </lineage>
</organism>
<comment type="cofactor">
    <cofactor evidence="1 9">
        <name>heme</name>
        <dbReference type="ChEBI" id="CHEBI:30413"/>
    </cofactor>
</comment>
<dbReference type="GO" id="GO:0020037">
    <property type="term" value="F:heme binding"/>
    <property type="evidence" value="ECO:0007669"/>
    <property type="project" value="InterPro"/>
</dbReference>
<feature type="binding site" description="axial binding residue" evidence="9">
    <location>
        <position position="460"/>
    </location>
    <ligand>
        <name>heme</name>
        <dbReference type="ChEBI" id="CHEBI:30413"/>
    </ligand>
    <ligandPart>
        <name>Fe</name>
        <dbReference type="ChEBI" id="CHEBI:18248"/>
    </ligandPart>
</feature>
<name>A0AAD4ISK3_PERFH</name>
<evidence type="ECO:0000313" key="11">
    <source>
        <dbReference type="EMBL" id="KAH6820386.1"/>
    </source>
</evidence>
<evidence type="ECO:0000313" key="12">
    <source>
        <dbReference type="Proteomes" id="UP001190926"/>
    </source>
</evidence>
<dbReference type="PROSITE" id="PS00086">
    <property type="entry name" value="CYTOCHROME_P450"/>
    <property type="match status" value="1"/>
</dbReference>
<evidence type="ECO:0000256" key="9">
    <source>
        <dbReference type="PIRSR" id="PIRSR602401-1"/>
    </source>
</evidence>
<evidence type="ECO:0000256" key="5">
    <source>
        <dbReference type="ARBA" id="ARBA00022723"/>
    </source>
</evidence>
<dbReference type="InterPro" id="IPR036396">
    <property type="entry name" value="Cyt_P450_sf"/>
</dbReference>
<comment type="caution">
    <text evidence="11">The sequence shown here is derived from an EMBL/GenBank/DDBJ whole genome shotgun (WGS) entry which is preliminary data.</text>
</comment>
<keyword evidence="6 10" id="KW-0560">Oxidoreductase</keyword>
<comment type="similarity">
    <text evidence="3 10">Belongs to the cytochrome P450 family.</text>
</comment>
<dbReference type="Pfam" id="PF00067">
    <property type="entry name" value="p450"/>
    <property type="match status" value="1"/>
</dbReference>
<evidence type="ECO:0000256" key="7">
    <source>
        <dbReference type="ARBA" id="ARBA00023004"/>
    </source>
</evidence>
<evidence type="ECO:0000256" key="3">
    <source>
        <dbReference type="ARBA" id="ARBA00010617"/>
    </source>
</evidence>
<reference evidence="11 12" key="1">
    <citation type="journal article" date="2021" name="Nat. Commun.">
        <title>Incipient diploidization of the medicinal plant Perilla within 10,000 years.</title>
        <authorList>
            <person name="Zhang Y."/>
            <person name="Shen Q."/>
            <person name="Leng L."/>
            <person name="Zhang D."/>
            <person name="Chen S."/>
            <person name="Shi Y."/>
            <person name="Ning Z."/>
            <person name="Chen S."/>
        </authorList>
    </citation>
    <scope>NUCLEOTIDE SEQUENCE [LARGE SCALE GENOMIC DNA]</scope>
    <source>
        <strain evidence="12">cv. PC099</strain>
    </source>
</reference>
<gene>
    <name evidence="11" type="ORF">C2S53_015809</name>
</gene>
<dbReference type="PANTHER" id="PTHR47944:SF19">
    <property type="entry name" value="CYTOCHROME P450 77A4"/>
    <property type="match status" value="1"/>
</dbReference>
<dbReference type="Proteomes" id="UP001190926">
    <property type="component" value="Unassembled WGS sequence"/>
</dbReference>
<evidence type="ECO:0000256" key="4">
    <source>
        <dbReference type="ARBA" id="ARBA00022617"/>
    </source>
</evidence>
<dbReference type="PANTHER" id="PTHR47944">
    <property type="entry name" value="CYTOCHROME P450 98A9"/>
    <property type="match status" value="1"/>
</dbReference>
<dbReference type="GO" id="GO:0004497">
    <property type="term" value="F:monooxygenase activity"/>
    <property type="evidence" value="ECO:0007669"/>
    <property type="project" value="UniProtKB-KW"/>
</dbReference>
<evidence type="ECO:0000256" key="8">
    <source>
        <dbReference type="ARBA" id="ARBA00023033"/>
    </source>
</evidence>
<dbReference type="PRINTS" id="PR00463">
    <property type="entry name" value="EP450I"/>
</dbReference>
<dbReference type="PRINTS" id="PR00385">
    <property type="entry name" value="P450"/>
</dbReference>
<dbReference type="GO" id="GO:0005506">
    <property type="term" value="F:iron ion binding"/>
    <property type="evidence" value="ECO:0007669"/>
    <property type="project" value="InterPro"/>
</dbReference>
<keyword evidence="4 9" id="KW-0349">Heme</keyword>
<comment type="subcellular location">
    <subcellularLocation>
        <location evidence="2">Membrane</location>
        <topology evidence="2">Single-pass membrane protein</topology>
    </subcellularLocation>
</comment>
<accession>A0AAD4ISK3</accession>
<evidence type="ECO:0000256" key="1">
    <source>
        <dbReference type="ARBA" id="ARBA00001971"/>
    </source>
</evidence>
<sequence length="524" mass="59507">MNLLSLLIALGFATTIFYKWMKLHKSKRSRLPPGPTTEYPLLGSLPEFVKNKNKPTFRWIHKLMQEMDTEIACIRLGNTHVIPVTSPQLACEFLKKQDSIFASRPDVLSARVPSHGYLATIFSPSGDQWKKMRKVMVAEVLSAANHRWLHPKRCAEADHLVRYVYKQCQNPLKEGLVNVRDAAQHYCGNLIRKLVFNKRFFGPGSGDDGGPGIEEREHVGAVFTILFHLYAFSVADYYPWMEVFDFDGHKRIITEAVNVVRKYHDPEIEKRAEMWRRGVREREEDILDVLVNLKDSQNNNPLLSIHEIKAQLIEITLAGIDNPSNAVEWAMAEMINQPNILAKACEELDRVVGKNRLVQESDLPELNYVKACVKEAFRLHPIAPFNPPHLSTEDTVVGGYFIPKGSHVLLSRPGLGRNPRVWEDPLTYKPERHVADGVSEVMLVDNELRMLSFSTGRRGCPGVLLGSTMATILLARLVQGFSWKTPPNEPRIKLVESRGNMLLAEPLIAQAMPRLEPQVYIEIM</sequence>
<dbReference type="GO" id="GO:0044550">
    <property type="term" value="P:secondary metabolite biosynthetic process"/>
    <property type="evidence" value="ECO:0007669"/>
    <property type="project" value="UniProtKB-ARBA"/>
</dbReference>
<proteinExistence type="inferred from homology"/>
<dbReference type="EMBL" id="SDAM02003990">
    <property type="protein sequence ID" value="KAH6820386.1"/>
    <property type="molecule type" value="Genomic_DNA"/>
</dbReference>
<dbReference type="AlphaFoldDB" id="A0AAD4ISK3"/>
<dbReference type="InterPro" id="IPR017972">
    <property type="entry name" value="Cyt_P450_CS"/>
</dbReference>
<evidence type="ECO:0000256" key="10">
    <source>
        <dbReference type="RuleBase" id="RU000461"/>
    </source>
</evidence>
<dbReference type="InterPro" id="IPR001128">
    <property type="entry name" value="Cyt_P450"/>
</dbReference>
<dbReference type="FunFam" id="1.10.630.10:FF:000037">
    <property type="entry name" value="Cytochrome P450 9"/>
    <property type="match status" value="1"/>
</dbReference>
<keyword evidence="12" id="KW-1185">Reference proteome</keyword>
<dbReference type="GO" id="GO:0016705">
    <property type="term" value="F:oxidoreductase activity, acting on paired donors, with incorporation or reduction of molecular oxygen"/>
    <property type="evidence" value="ECO:0007669"/>
    <property type="project" value="InterPro"/>
</dbReference>
<dbReference type="InterPro" id="IPR002401">
    <property type="entry name" value="Cyt_P450_E_grp-I"/>
</dbReference>